<evidence type="ECO:0000313" key="2">
    <source>
        <dbReference type="EMBL" id="KDR65930.1"/>
    </source>
</evidence>
<keyword evidence="3" id="KW-1185">Reference proteome</keyword>
<gene>
    <name evidence="2" type="ORF">GALMADRAFT_273809</name>
</gene>
<accession>A0A067S524</accession>
<evidence type="ECO:0000313" key="3">
    <source>
        <dbReference type="Proteomes" id="UP000027222"/>
    </source>
</evidence>
<dbReference type="InterPro" id="IPR001810">
    <property type="entry name" value="F-box_dom"/>
</dbReference>
<dbReference type="PROSITE" id="PS50181">
    <property type="entry name" value="FBOX"/>
    <property type="match status" value="1"/>
</dbReference>
<evidence type="ECO:0000259" key="1">
    <source>
        <dbReference type="PROSITE" id="PS50181"/>
    </source>
</evidence>
<dbReference type="Proteomes" id="UP000027222">
    <property type="component" value="Unassembled WGS sequence"/>
</dbReference>
<protein>
    <recommendedName>
        <fullName evidence="1">F-box domain-containing protein</fullName>
    </recommendedName>
</protein>
<organism evidence="2 3">
    <name type="scientific">Galerina marginata (strain CBS 339.88)</name>
    <dbReference type="NCBI Taxonomy" id="685588"/>
    <lineage>
        <taxon>Eukaryota</taxon>
        <taxon>Fungi</taxon>
        <taxon>Dikarya</taxon>
        <taxon>Basidiomycota</taxon>
        <taxon>Agaricomycotina</taxon>
        <taxon>Agaricomycetes</taxon>
        <taxon>Agaricomycetidae</taxon>
        <taxon>Agaricales</taxon>
        <taxon>Agaricineae</taxon>
        <taxon>Strophariaceae</taxon>
        <taxon>Galerina</taxon>
    </lineage>
</organism>
<dbReference type="EMBL" id="KL142430">
    <property type="protein sequence ID" value="KDR65930.1"/>
    <property type="molecule type" value="Genomic_DNA"/>
</dbReference>
<dbReference type="HOGENOM" id="CLU_556738_0_0_1"/>
<reference evidence="3" key="1">
    <citation type="journal article" date="2014" name="Proc. Natl. Acad. Sci. U.S.A.">
        <title>Extensive sampling of basidiomycete genomes demonstrates inadequacy of the white-rot/brown-rot paradigm for wood decay fungi.</title>
        <authorList>
            <person name="Riley R."/>
            <person name="Salamov A.A."/>
            <person name="Brown D.W."/>
            <person name="Nagy L.G."/>
            <person name="Floudas D."/>
            <person name="Held B.W."/>
            <person name="Levasseur A."/>
            <person name="Lombard V."/>
            <person name="Morin E."/>
            <person name="Otillar R."/>
            <person name="Lindquist E.A."/>
            <person name="Sun H."/>
            <person name="LaButti K.M."/>
            <person name="Schmutz J."/>
            <person name="Jabbour D."/>
            <person name="Luo H."/>
            <person name="Baker S.E."/>
            <person name="Pisabarro A.G."/>
            <person name="Walton J.D."/>
            <person name="Blanchette R.A."/>
            <person name="Henrissat B."/>
            <person name="Martin F."/>
            <person name="Cullen D."/>
            <person name="Hibbett D.S."/>
            <person name="Grigoriev I.V."/>
        </authorList>
    </citation>
    <scope>NUCLEOTIDE SEQUENCE [LARGE SCALE GENOMIC DNA]</scope>
    <source>
        <strain evidence="3">CBS 339.88</strain>
    </source>
</reference>
<name>A0A067S524_GALM3</name>
<feature type="domain" description="F-box" evidence="1">
    <location>
        <begin position="291"/>
        <end position="338"/>
    </location>
</feature>
<dbReference type="OrthoDB" id="2987940at2759"/>
<dbReference type="AlphaFoldDB" id="A0A067S524"/>
<sequence>MSNWHELCLLCGVSPNPPNRVYPDPEYGVQELADKLIEYDPSILGDLELQKDSLVTRLRHVLIPPHPQQAWRWKGFTYCVAIGHFDQGGRIPQQVDDTESGDKRRIPDGIKVKTYIVTNPSCGNFDGIVQRDYKHGEVYIRNSFLSCTSSTPSHSDSFGNFFLSEPCFHYLVAWIDQSQFVGTRPESLSFTGELYEVVNSRKRGRVNGVGTLHWLDYGGIEDTLEQTQSYFHRGLTVPKYTAAALRNKSNIFDAIVRDCGGWRFVAPNSWPVTLDGYNAPYTKFSITPTPLHSLESVPNEIFLHIFSFFDNLQTYIALAGTTKRVYNILTDNSFFGHVVKEMSSSPSGCLFWLRPASPLYDNDAAYLALSSFLPEAPKYKKGSNDWRSLFSRSDFPWIPFVRACYASDSMMNRKRIWGQIKQLEEVWKDYRLHGCEVDRFYVPLE</sequence>
<proteinExistence type="predicted"/>